<evidence type="ECO:0000313" key="3">
    <source>
        <dbReference type="Proteomes" id="UP000472270"/>
    </source>
</evidence>
<dbReference type="Pfam" id="PF25794">
    <property type="entry name" value="SACS"/>
    <property type="match status" value="1"/>
</dbReference>
<dbReference type="InterPro" id="IPR036890">
    <property type="entry name" value="HATPase_C_sf"/>
</dbReference>
<dbReference type="PANTHER" id="PTHR15600:SF42">
    <property type="entry name" value="SACSIN"/>
    <property type="match status" value="1"/>
</dbReference>
<reference evidence="2" key="1">
    <citation type="submission" date="2025-08" db="UniProtKB">
        <authorList>
            <consortium name="Ensembl"/>
        </authorList>
    </citation>
    <scope>IDENTIFICATION</scope>
</reference>
<gene>
    <name evidence="2" type="primary">LOC107724954</name>
</gene>
<evidence type="ECO:0000259" key="1">
    <source>
        <dbReference type="Pfam" id="PF25794"/>
    </source>
</evidence>
<dbReference type="PANTHER" id="PTHR15600">
    <property type="entry name" value="SACSIN"/>
    <property type="match status" value="1"/>
</dbReference>
<organism evidence="2 3">
    <name type="scientific">Sinocyclocheilus rhinocerous</name>
    <dbReference type="NCBI Taxonomy" id="307959"/>
    <lineage>
        <taxon>Eukaryota</taxon>
        <taxon>Metazoa</taxon>
        <taxon>Chordata</taxon>
        <taxon>Craniata</taxon>
        <taxon>Vertebrata</taxon>
        <taxon>Euteleostomi</taxon>
        <taxon>Actinopterygii</taxon>
        <taxon>Neopterygii</taxon>
        <taxon>Teleostei</taxon>
        <taxon>Ostariophysi</taxon>
        <taxon>Cypriniformes</taxon>
        <taxon>Cyprinidae</taxon>
        <taxon>Cyprininae</taxon>
        <taxon>Sinocyclocheilus</taxon>
    </lineage>
</organism>
<protein>
    <submittedName>
        <fullName evidence="2">Sacsin-like</fullName>
    </submittedName>
</protein>
<dbReference type="InterPro" id="IPR058210">
    <property type="entry name" value="SACS/Nov_dom"/>
</dbReference>
<evidence type="ECO:0000313" key="2">
    <source>
        <dbReference type="Ensembl" id="ENSSRHP00000008891.1"/>
    </source>
</evidence>
<sequence length="731" mass="83019">MRRYPEGGQILKELIQNAEDAGATEVKFMYDETEYGVESLWSNDMAQYQGTALYVYNDAVFTTEDWNGIQEIARSRKREDPLKVGRFGIGFNSVYHITDVPSIFSGDQIAMLDPHQMLFGVHESGQCWNLKSDIKEITELNDQFAPYFGLLGSSEKTIKDGNFPGTLFRFPLRMKPSQLSNNIYNKEKVLELFESFRVDADTVLLFLKSVQKVSLHVRESDGTERMLFQVTASDSQEDKMEWPNALKTLGQAIDSYSNGVLSSSVTCATYQLSIEVRDETAKETQKTTWLVCNGVGGRGMCGELDSLADDLKFIPTIGIALPLTLIDEDKGATSCVSGRAFCFLPLPLGEESMTGLPVHVSGFFGLTDNRRSIKWREVDQWRDPAALWNELLIVTVIPRAYFTLIMETIRRIQTKKDQDFPLSPRGIYGAWPDPNRIRPRWKPILEPLFNDLLQQPVIYSLNRSWVQVDETIFSDLDSSMDTTETVIKYLQSSGMMLAQVPAYIDAILTIFVTKPGSLRRVTPSFVRQTLRKCRHRGSSNEKLLLLEFILSDACYNDLIGLELLPLQDETFTVFSSSVNDKDAVYIASEEYPRSLYPGLEGRFVLESIAPHVMTSLKEAAKSRGRPCTQVQVLTPERSARLIKEVLTAAWPSRDFAVQWYPGDQEKQHPSASWLRMIWKHLYINFADDLSVFEDLPLIPNQTKFHLSLSNRKLPSEAFLLVLLMLQKKRNA</sequence>
<dbReference type="SUPFAM" id="SSF55874">
    <property type="entry name" value="ATPase domain of HSP90 chaperone/DNA topoisomerase II/histidine kinase"/>
    <property type="match status" value="1"/>
</dbReference>
<dbReference type="Ensembl" id="ENSSRHT00000009173.1">
    <property type="protein sequence ID" value="ENSSRHP00000008891.1"/>
    <property type="gene ID" value="ENSSRHG00000005122.1"/>
</dbReference>
<name>A0A673G5F6_9TELE</name>
<dbReference type="InterPro" id="IPR052972">
    <property type="entry name" value="Sacsin_chaperone_reg"/>
</dbReference>
<dbReference type="Gene3D" id="3.30.565.10">
    <property type="entry name" value="Histidine kinase-like ATPase, C-terminal domain"/>
    <property type="match status" value="1"/>
</dbReference>
<dbReference type="AlphaFoldDB" id="A0A673G5F6"/>
<reference evidence="2" key="2">
    <citation type="submission" date="2025-09" db="UniProtKB">
        <authorList>
            <consortium name="Ensembl"/>
        </authorList>
    </citation>
    <scope>IDENTIFICATION</scope>
</reference>
<accession>A0A673G5F6</accession>
<keyword evidence="3" id="KW-1185">Reference proteome</keyword>
<dbReference type="GO" id="GO:0030544">
    <property type="term" value="F:Hsp70 protein binding"/>
    <property type="evidence" value="ECO:0007669"/>
    <property type="project" value="TreeGrafter"/>
</dbReference>
<dbReference type="NCBIfam" id="NF047352">
    <property type="entry name" value="P_loop_sacsin"/>
    <property type="match status" value="1"/>
</dbReference>
<proteinExistence type="predicted"/>
<feature type="domain" description="Sacsin/Nov" evidence="1">
    <location>
        <begin position="2"/>
        <end position="224"/>
    </location>
</feature>
<dbReference type="Proteomes" id="UP000472270">
    <property type="component" value="Unassembled WGS sequence"/>
</dbReference>